<keyword evidence="2 6" id="KW-0312">Gluconeogenesis</keyword>
<evidence type="ECO:0000313" key="8">
    <source>
        <dbReference type="EMBL" id="RDU60310.1"/>
    </source>
</evidence>
<sequence length="235" mass="25760">MIMYIAANFKSNLTRAQVQAYSQELESYLAHIQAPHLKVSIFPSHTALLANDFAHFQIGAQNAHYAQNGAFTGEITLKQLAEFNICSLIIGHSERRMMFNESQEHINEKFAFYKEAGFSLYYCIGEPLNVRKQGENALKDYLSSQLSGIALDYPKLIIAYEPIWAIGTGVSASMEEIASTHAMLSTLTSAPLLYGGSVNASNAKEILSLKHVHGVLVGSASLELESFKGIIQAGL</sequence>
<feature type="binding site" evidence="6">
    <location>
        <position position="167"/>
    </location>
    <ligand>
        <name>substrate</name>
    </ligand>
</feature>
<comment type="pathway">
    <text evidence="6 7">Carbohydrate degradation; glycolysis; D-glyceraldehyde 3-phosphate from glycerone phosphate: step 1/1.</text>
</comment>
<dbReference type="HAMAP" id="MF_00147_B">
    <property type="entry name" value="TIM_B"/>
    <property type="match status" value="1"/>
</dbReference>
<comment type="caution">
    <text evidence="6">Lacks conserved residue(s) required for the propagation of feature annotation.</text>
</comment>
<feature type="active site" description="Electrophile" evidence="6">
    <location>
        <position position="92"/>
    </location>
</feature>
<dbReference type="InterPro" id="IPR035990">
    <property type="entry name" value="TIM_sf"/>
</dbReference>
<accession>A0A3D8I577</accession>
<keyword evidence="4 6" id="KW-0324">Glycolysis</keyword>
<dbReference type="GO" id="GO:0004807">
    <property type="term" value="F:triose-phosphate isomerase activity"/>
    <property type="evidence" value="ECO:0007669"/>
    <property type="project" value="UniProtKB-UniRule"/>
</dbReference>
<keyword evidence="9" id="KW-1185">Reference proteome</keyword>
<proteinExistence type="inferred from homology"/>
<dbReference type="SUPFAM" id="SSF51351">
    <property type="entry name" value="Triosephosphate isomerase (TIM)"/>
    <property type="match status" value="1"/>
</dbReference>
<evidence type="ECO:0000313" key="9">
    <source>
        <dbReference type="Proteomes" id="UP000256599"/>
    </source>
</evidence>
<comment type="catalytic activity">
    <reaction evidence="6 7">
        <text>D-glyceraldehyde 3-phosphate = dihydroxyacetone phosphate</text>
        <dbReference type="Rhea" id="RHEA:18585"/>
        <dbReference type="ChEBI" id="CHEBI:57642"/>
        <dbReference type="ChEBI" id="CHEBI:59776"/>
        <dbReference type="EC" id="5.3.1.1"/>
    </reaction>
</comment>
<dbReference type="InterPro" id="IPR000652">
    <property type="entry name" value="Triosephosphate_isomerase"/>
</dbReference>
<comment type="caution">
    <text evidence="8">The sequence shown here is derived from an EMBL/GenBank/DDBJ whole genome shotgun (WGS) entry which is preliminary data.</text>
</comment>
<dbReference type="Proteomes" id="UP000256599">
    <property type="component" value="Unassembled WGS sequence"/>
</dbReference>
<organism evidence="8 9">
    <name type="scientific">Helicobacter marmotae</name>
    <dbReference type="NCBI Taxonomy" id="152490"/>
    <lineage>
        <taxon>Bacteria</taxon>
        <taxon>Pseudomonadati</taxon>
        <taxon>Campylobacterota</taxon>
        <taxon>Epsilonproteobacteria</taxon>
        <taxon>Campylobacterales</taxon>
        <taxon>Helicobacteraceae</taxon>
        <taxon>Helicobacter</taxon>
    </lineage>
</organism>
<dbReference type="InterPro" id="IPR022896">
    <property type="entry name" value="TrioseP_Isoase_bac/euk"/>
</dbReference>
<dbReference type="GO" id="GO:0006096">
    <property type="term" value="P:glycolytic process"/>
    <property type="evidence" value="ECO:0007669"/>
    <property type="project" value="UniProtKB-UniRule"/>
</dbReference>
<dbReference type="PROSITE" id="PS00171">
    <property type="entry name" value="TIM_1"/>
    <property type="match status" value="1"/>
</dbReference>
<dbReference type="GO" id="GO:0046166">
    <property type="term" value="P:glyceraldehyde-3-phosphate biosynthetic process"/>
    <property type="evidence" value="ECO:0007669"/>
    <property type="project" value="TreeGrafter"/>
</dbReference>
<dbReference type="OrthoDB" id="9809429at2"/>
<dbReference type="EMBL" id="NXLR01000004">
    <property type="protein sequence ID" value="RDU60310.1"/>
    <property type="molecule type" value="Genomic_DNA"/>
</dbReference>
<dbReference type="Pfam" id="PF00121">
    <property type="entry name" value="TIM"/>
    <property type="match status" value="1"/>
</dbReference>
<dbReference type="PROSITE" id="PS51440">
    <property type="entry name" value="TIM_2"/>
    <property type="match status" value="1"/>
</dbReference>
<dbReference type="PANTHER" id="PTHR21139">
    <property type="entry name" value="TRIOSEPHOSPHATE ISOMERASE"/>
    <property type="match status" value="1"/>
</dbReference>
<evidence type="ECO:0000256" key="5">
    <source>
        <dbReference type="ARBA" id="ARBA00023235"/>
    </source>
</evidence>
<evidence type="ECO:0000256" key="7">
    <source>
        <dbReference type="RuleBase" id="RU363013"/>
    </source>
</evidence>
<name>A0A3D8I577_9HELI</name>
<evidence type="ECO:0000256" key="3">
    <source>
        <dbReference type="ARBA" id="ARBA00022490"/>
    </source>
</evidence>
<feature type="binding site" evidence="6">
    <location>
        <begin position="8"/>
        <end position="10"/>
    </location>
    <ligand>
        <name>substrate</name>
    </ligand>
</feature>
<comment type="similarity">
    <text evidence="1 6 7">Belongs to the triosephosphate isomerase family.</text>
</comment>
<dbReference type="GO" id="GO:0019563">
    <property type="term" value="P:glycerol catabolic process"/>
    <property type="evidence" value="ECO:0007669"/>
    <property type="project" value="TreeGrafter"/>
</dbReference>
<dbReference type="AlphaFoldDB" id="A0A3D8I577"/>
<comment type="function">
    <text evidence="6">Involved in the gluconeogenesis. Catalyzes stereospecifically the conversion of dihydroxyacetone phosphate (DHAP) to D-glyceraldehyde-3-phosphate (G3P).</text>
</comment>
<dbReference type="CDD" id="cd00311">
    <property type="entry name" value="TIM"/>
    <property type="match status" value="1"/>
</dbReference>
<evidence type="ECO:0000256" key="1">
    <source>
        <dbReference type="ARBA" id="ARBA00007422"/>
    </source>
</evidence>
<protein>
    <recommendedName>
        <fullName evidence="6 7">Triosephosphate isomerase</fullName>
        <shortName evidence="6">TIM</shortName>
        <shortName evidence="6">TPI</shortName>
        <ecNumber evidence="6 7">5.3.1.1</ecNumber>
    </recommendedName>
    <alternativeName>
        <fullName evidence="6">Triose-phosphate isomerase</fullName>
    </alternativeName>
</protein>
<dbReference type="UniPathway" id="UPA00138"/>
<dbReference type="GO" id="GO:0006094">
    <property type="term" value="P:gluconeogenesis"/>
    <property type="evidence" value="ECO:0007669"/>
    <property type="project" value="UniProtKB-UniRule"/>
</dbReference>
<dbReference type="GO" id="GO:0005829">
    <property type="term" value="C:cytosol"/>
    <property type="evidence" value="ECO:0007669"/>
    <property type="project" value="TreeGrafter"/>
</dbReference>
<dbReference type="NCBIfam" id="NF000728">
    <property type="entry name" value="PRK00042.3-2"/>
    <property type="match status" value="1"/>
</dbReference>
<keyword evidence="3 6" id="KW-0963">Cytoplasm</keyword>
<dbReference type="InterPro" id="IPR020861">
    <property type="entry name" value="Triosephosphate_isomerase_AS"/>
</dbReference>
<evidence type="ECO:0000256" key="6">
    <source>
        <dbReference type="HAMAP-Rule" id="MF_00147"/>
    </source>
</evidence>
<comment type="subunit">
    <text evidence="6 7">Homodimer.</text>
</comment>
<comment type="pathway">
    <text evidence="6 7">Carbohydrate biosynthesis; gluconeogenesis.</text>
</comment>
<feature type="active site" description="Proton acceptor" evidence="6">
    <location>
        <position position="161"/>
    </location>
</feature>
<evidence type="ECO:0000256" key="2">
    <source>
        <dbReference type="ARBA" id="ARBA00022432"/>
    </source>
</evidence>
<dbReference type="InterPro" id="IPR013785">
    <property type="entry name" value="Aldolase_TIM"/>
</dbReference>
<evidence type="ECO:0000256" key="4">
    <source>
        <dbReference type="ARBA" id="ARBA00023152"/>
    </source>
</evidence>
<dbReference type="UniPathway" id="UPA00109">
    <property type="reaction ID" value="UER00189"/>
</dbReference>
<reference evidence="8 9" key="1">
    <citation type="submission" date="2018-04" db="EMBL/GenBank/DDBJ databases">
        <title>Novel Campyloabacter and Helicobacter Species and Strains.</title>
        <authorList>
            <person name="Mannion A.J."/>
            <person name="Shen Z."/>
            <person name="Fox J.G."/>
        </authorList>
    </citation>
    <scope>NUCLEOTIDE SEQUENCE [LARGE SCALE GENOMIC DNA]</scope>
    <source>
        <strain evidence="8 9">MIT 98-6070</strain>
    </source>
</reference>
<dbReference type="EC" id="5.3.1.1" evidence="6 7"/>
<feature type="binding site" evidence="6">
    <location>
        <position position="197"/>
    </location>
    <ligand>
        <name>substrate</name>
    </ligand>
</feature>
<dbReference type="Gene3D" id="3.20.20.70">
    <property type="entry name" value="Aldolase class I"/>
    <property type="match status" value="1"/>
</dbReference>
<comment type="subcellular location">
    <subcellularLocation>
        <location evidence="6 7">Cytoplasm</location>
    </subcellularLocation>
</comment>
<dbReference type="PANTHER" id="PTHR21139:SF42">
    <property type="entry name" value="TRIOSEPHOSPHATE ISOMERASE"/>
    <property type="match status" value="1"/>
</dbReference>
<keyword evidence="5 6" id="KW-0413">Isomerase</keyword>
<gene>
    <name evidence="6" type="primary">tpiA</name>
    <name evidence="8" type="ORF">CQA63_03600</name>
</gene>